<keyword evidence="8" id="KW-0325">Glycoprotein</keyword>
<dbReference type="OrthoDB" id="120976at2759"/>
<evidence type="ECO:0000256" key="8">
    <source>
        <dbReference type="ARBA" id="ARBA00023180"/>
    </source>
</evidence>
<dbReference type="EnsemblMetazoa" id="Aqu2.1.33448_001">
    <property type="protein sequence ID" value="Aqu2.1.33448_001"/>
    <property type="gene ID" value="Aqu2.1.33448"/>
</dbReference>
<accession>A0A1X7V098</accession>
<dbReference type="SMART" id="SM01225">
    <property type="entry name" value="G8"/>
    <property type="match status" value="2"/>
</dbReference>
<dbReference type="InterPro" id="IPR037524">
    <property type="entry name" value="PA14/GLEYA"/>
</dbReference>
<feature type="region of interest" description="Disordered" evidence="11">
    <location>
        <begin position="4107"/>
        <end position="4160"/>
    </location>
</feature>
<feature type="compositionally biased region" description="Polar residues" evidence="11">
    <location>
        <begin position="4214"/>
        <end position="4229"/>
    </location>
</feature>
<dbReference type="SMART" id="SM00198">
    <property type="entry name" value="SCP"/>
    <property type="match status" value="1"/>
</dbReference>
<evidence type="ECO:0000256" key="7">
    <source>
        <dbReference type="ARBA" id="ARBA00022989"/>
    </source>
</evidence>
<dbReference type="SUPFAM" id="SSF51126">
    <property type="entry name" value="Pectin lyase-like"/>
    <property type="match status" value="1"/>
</dbReference>
<evidence type="ECO:0000256" key="4">
    <source>
        <dbReference type="ARBA" id="ARBA00022475"/>
    </source>
</evidence>
<dbReference type="PROSITE" id="PS51820">
    <property type="entry name" value="PA14"/>
    <property type="match status" value="1"/>
</dbReference>
<dbReference type="InterPro" id="IPR011050">
    <property type="entry name" value="Pectin_lyase_fold/virulence"/>
</dbReference>
<dbReference type="SUPFAM" id="SSF55797">
    <property type="entry name" value="PR-1-like"/>
    <property type="match status" value="1"/>
</dbReference>
<dbReference type="PANTHER" id="PTHR46769">
    <property type="entry name" value="POLYCYSTIC KIDNEY AND HEPATIC DISEASE 1 (AUTOSOMAL RECESSIVE)-LIKE 1"/>
    <property type="match status" value="1"/>
</dbReference>
<keyword evidence="10" id="KW-0862">Zinc</keyword>
<evidence type="ECO:0000256" key="6">
    <source>
        <dbReference type="ARBA" id="ARBA00022737"/>
    </source>
</evidence>
<dbReference type="SUPFAM" id="SSF81296">
    <property type="entry name" value="E set domains"/>
    <property type="match status" value="10"/>
</dbReference>
<dbReference type="SUPFAM" id="SSF56988">
    <property type="entry name" value="Anthrax protective antigen"/>
    <property type="match status" value="1"/>
</dbReference>
<dbReference type="eggNOG" id="KOG1903">
    <property type="taxonomic scope" value="Eukaryota"/>
</dbReference>
<evidence type="ECO:0000256" key="11">
    <source>
        <dbReference type="SAM" id="MobiDB-lite"/>
    </source>
</evidence>
<dbReference type="Gene3D" id="3.40.33.10">
    <property type="entry name" value="CAP"/>
    <property type="match status" value="1"/>
</dbReference>
<dbReference type="SUPFAM" id="SSF101152">
    <property type="entry name" value="Mob1/phocein"/>
    <property type="match status" value="1"/>
</dbReference>
<evidence type="ECO:0000256" key="10">
    <source>
        <dbReference type="PIRSR" id="PIRSR605301-1"/>
    </source>
</evidence>
<dbReference type="InterPro" id="IPR036703">
    <property type="entry name" value="MOB_kinase_act_sf"/>
</dbReference>
<dbReference type="InterPro" id="IPR013783">
    <property type="entry name" value="Ig-like_fold"/>
</dbReference>
<dbReference type="InterPro" id="IPR008972">
    <property type="entry name" value="Cupredoxin"/>
</dbReference>
<dbReference type="InterPro" id="IPR002909">
    <property type="entry name" value="IPT_dom"/>
</dbReference>
<dbReference type="PANTHER" id="PTHR46769:SF2">
    <property type="entry name" value="FIBROCYSTIN-L ISOFORM 2 PRECURSOR-RELATED"/>
    <property type="match status" value="1"/>
</dbReference>
<dbReference type="InParanoid" id="A0A1X7V098"/>
<evidence type="ECO:0008006" key="16">
    <source>
        <dbReference type="Google" id="ProtNLM"/>
    </source>
</evidence>
<name>A0A1X7V098_AMPQE</name>
<evidence type="ECO:0000259" key="13">
    <source>
        <dbReference type="PROSITE" id="PS51484"/>
    </source>
</evidence>
<feature type="compositionally biased region" description="Low complexity" evidence="11">
    <location>
        <begin position="4130"/>
        <end position="4156"/>
    </location>
</feature>
<dbReference type="Pfam" id="PF00188">
    <property type="entry name" value="CAP"/>
    <property type="match status" value="1"/>
</dbReference>
<keyword evidence="9" id="KW-0966">Cell projection</keyword>
<evidence type="ECO:0000259" key="14">
    <source>
        <dbReference type="PROSITE" id="PS51820"/>
    </source>
</evidence>
<dbReference type="Gene3D" id="2.60.40.420">
    <property type="entry name" value="Cupredoxins - blue copper proteins"/>
    <property type="match status" value="1"/>
</dbReference>
<evidence type="ECO:0000256" key="1">
    <source>
        <dbReference type="ARBA" id="ARBA00004167"/>
    </source>
</evidence>
<dbReference type="InterPro" id="IPR011658">
    <property type="entry name" value="PA14_dom"/>
</dbReference>
<dbReference type="CDD" id="cd00603">
    <property type="entry name" value="IPT_PCSR"/>
    <property type="match status" value="8"/>
</dbReference>
<feature type="compositionally biased region" description="Basic and acidic residues" evidence="11">
    <location>
        <begin position="4113"/>
        <end position="4122"/>
    </location>
</feature>
<dbReference type="InterPro" id="IPR035940">
    <property type="entry name" value="CAP_sf"/>
</dbReference>
<dbReference type="InterPro" id="IPR005301">
    <property type="entry name" value="MOB_kinase_act_fam"/>
</dbReference>
<dbReference type="SMART" id="SM01388">
    <property type="entry name" value="Mob1_phocein"/>
    <property type="match status" value="1"/>
</dbReference>
<dbReference type="InterPro" id="IPR019316">
    <property type="entry name" value="G8_domain"/>
</dbReference>
<keyword evidence="12" id="KW-0472">Membrane</keyword>
<dbReference type="InterPro" id="IPR014044">
    <property type="entry name" value="CAP_dom"/>
</dbReference>
<feature type="binding site" evidence="10">
    <location>
        <position position="80"/>
    </location>
    <ligand>
        <name>Zn(2+)</name>
        <dbReference type="ChEBI" id="CHEBI:29105"/>
    </ligand>
</feature>
<keyword evidence="12" id="KW-0812">Transmembrane</keyword>
<dbReference type="Gene3D" id="1.20.140.30">
    <property type="entry name" value="MOB kinase activator"/>
    <property type="match status" value="1"/>
</dbReference>
<dbReference type="GO" id="GO:0042995">
    <property type="term" value="C:cell projection"/>
    <property type="evidence" value="ECO:0007669"/>
    <property type="project" value="UniProtKB-SubCell"/>
</dbReference>
<feature type="transmembrane region" description="Helical" evidence="12">
    <location>
        <begin position="4599"/>
        <end position="4629"/>
    </location>
</feature>
<dbReference type="SMART" id="SM00429">
    <property type="entry name" value="IPT"/>
    <property type="match status" value="9"/>
</dbReference>
<dbReference type="InterPro" id="IPR006626">
    <property type="entry name" value="PbH1"/>
</dbReference>
<dbReference type="Pfam" id="PF10162">
    <property type="entry name" value="G8"/>
    <property type="match status" value="2"/>
</dbReference>
<feature type="region of interest" description="Disordered" evidence="11">
    <location>
        <begin position="4207"/>
        <end position="4229"/>
    </location>
</feature>
<comment type="subcellular location">
    <subcellularLocation>
        <location evidence="2">Cell membrane</location>
    </subcellularLocation>
    <subcellularLocation>
        <location evidence="3">Cell projection</location>
    </subcellularLocation>
    <subcellularLocation>
        <location evidence="1">Membrane</location>
        <topology evidence="1">Single-pass membrane protein</topology>
    </subcellularLocation>
</comment>
<dbReference type="GO" id="GO:0005886">
    <property type="term" value="C:plasma membrane"/>
    <property type="evidence" value="ECO:0007669"/>
    <property type="project" value="UniProtKB-SubCell"/>
</dbReference>
<evidence type="ECO:0000256" key="9">
    <source>
        <dbReference type="ARBA" id="ARBA00023273"/>
    </source>
</evidence>
<keyword evidence="10" id="KW-0479">Metal-binding</keyword>
<feature type="domain" description="G8" evidence="13">
    <location>
        <begin position="2332"/>
        <end position="2454"/>
    </location>
</feature>
<dbReference type="CDD" id="cd00102">
    <property type="entry name" value="IPT"/>
    <property type="match status" value="1"/>
</dbReference>
<keyword evidence="5" id="KW-0732">Signal</keyword>
<organism evidence="15">
    <name type="scientific">Amphimedon queenslandica</name>
    <name type="common">Sponge</name>
    <dbReference type="NCBI Taxonomy" id="400682"/>
    <lineage>
        <taxon>Eukaryota</taxon>
        <taxon>Metazoa</taxon>
        <taxon>Porifera</taxon>
        <taxon>Demospongiae</taxon>
        <taxon>Heteroscleromorpha</taxon>
        <taxon>Haplosclerida</taxon>
        <taxon>Niphatidae</taxon>
        <taxon>Amphimedon</taxon>
    </lineage>
</organism>
<dbReference type="Pfam" id="PF03637">
    <property type="entry name" value="Mob1_phocein"/>
    <property type="match status" value="1"/>
</dbReference>
<feature type="binding site" evidence="10">
    <location>
        <position position="85"/>
    </location>
    <ligand>
        <name>Zn(2+)</name>
        <dbReference type="ChEBI" id="CHEBI:29105"/>
    </ligand>
</feature>
<dbReference type="Pfam" id="PF07691">
    <property type="entry name" value="PA14"/>
    <property type="match status" value="1"/>
</dbReference>
<feature type="domain" description="PA14" evidence="14">
    <location>
        <begin position="446"/>
        <end position="622"/>
    </location>
</feature>
<dbReference type="SMART" id="SM00710">
    <property type="entry name" value="PbH1"/>
    <property type="match status" value="6"/>
</dbReference>
<dbReference type="InterPro" id="IPR052387">
    <property type="entry name" value="Fibrocystin"/>
</dbReference>
<dbReference type="Pfam" id="PF01833">
    <property type="entry name" value="TIG"/>
    <property type="match status" value="9"/>
</dbReference>
<dbReference type="CDD" id="cd05380">
    <property type="entry name" value="CAP_euk"/>
    <property type="match status" value="1"/>
</dbReference>
<evidence type="ECO:0000256" key="5">
    <source>
        <dbReference type="ARBA" id="ARBA00022729"/>
    </source>
</evidence>
<reference evidence="15" key="1">
    <citation type="submission" date="2017-05" db="UniProtKB">
        <authorList>
            <consortium name="EnsemblMetazoa"/>
        </authorList>
    </citation>
    <scope>IDENTIFICATION</scope>
</reference>
<dbReference type="InterPro" id="IPR014756">
    <property type="entry name" value="Ig_E-set"/>
</dbReference>
<keyword evidence="6" id="KW-0677">Repeat</keyword>
<feature type="domain" description="G8" evidence="13">
    <location>
        <begin position="3170"/>
        <end position="3295"/>
    </location>
</feature>
<keyword evidence="4" id="KW-1003">Cell membrane</keyword>
<keyword evidence="7 12" id="KW-1133">Transmembrane helix</keyword>
<evidence type="ECO:0000256" key="12">
    <source>
        <dbReference type="SAM" id="Phobius"/>
    </source>
</evidence>
<proteinExistence type="predicted"/>
<dbReference type="PROSITE" id="PS51484">
    <property type="entry name" value="G8"/>
    <property type="match status" value="2"/>
</dbReference>
<dbReference type="SUPFAM" id="SSF49503">
    <property type="entry name" value="Cupredoxins"/>
    <property type="match status" value="1"/>
</dbReference>
<sequence>MASGGLFSKQRTFRPKKKWERGTLKYELHKRAKASLNAGLDLKNAVALPADEDANDWIAVHVVDFFNRINLIYGTVGEFCTESSCPVMSGGPKFEYYWADEVQKKPQKLPANQYVTKLMEWIEKQINDENIFPSQVELLLGPTSAQLSRDLKQELLDLHNGARRDQPADNMRAIEWMTSLADQAQRVASQCTEAPPDQSELTASLSDQYSWIGLNKHFIASTDSSLITIDHARESFQCWSNGNTENNCQYSSTEDREQLFYPDTHVLGCGAKYFSGSDRCHVLGVGVMVVCLYAPGSVSGFRSATGISCRNCPTVAPNCVNGLCSPSTSIPLVPEDDDDDGNDNEPAPYIYYISDRHGSYAGGRLITLIGRNFAKDQFNRDDPNIGNRVVFTDGSDNITCEVVTYYTTTNRIKCIMGPAPRRVDSSYLAIVTVDGKEVPKAQTCPDGDHHCTFTYYSWATPYIERLTPDAFVPDPMAILTLIDWSIQERLYRDSYTYTPEFGELYLINQRYTGFFVPPIDSYYTLNVNSDDGARLYLSPNASRDHKELVAYILGHTTSWNQIDTQISKPIYLRAGEAYYMEGVQLQGYGPWRFGIGAKIHNLSWTEDVADIDYEEQVIRTTSTVVHETQMLSLMAAPRIQSLIIDLDPDQPISFNLTFDGQTTPPLSSADNDTVINNALNSLESIQNIGSVSVISNRSADDILELFVIFHSTQPVVPGPIEVSSNVNSTSDTEQGLQLPEHFSLSFGTRSTQALSVNSTSSMISNSITDLFSTKCSISSPGVIHFKDSYDVSIYRYSYYGTLDSSVEPYCGRYSIKNPSVLWRYDRSRDERTNTVNEPATISPFGLRYVCFAHYGPLPNSRLRLTVRTTSFQTFNFPVTLSEDLSRWNYMCVDVYPVIHERFGSPSGLYNLTHVRFNSGTYPDFWIDEFSITTAKTSVQQTVPAVRPNGIFISSVETTSIDPVPSTLYCTDYTDPLTCLIPYRQFTVEYTAHHCGYGMPLISTSPSYTAKVSRLLAGSPPVGGSFDLSFEGRTVYNISATLTGGEMEAVLESGLPDEGGFTVSRTGVCSGYSWTVRWTSRPGDHPLMVTDGSRLEGVVAQVSVEWSVDGGVWMRPLRGDMLRLPELNPQVEVSVNGIPASCRSTNCSFTFTSTNSTPLVTGVSPVSGGQDGSTINIYGYNFGDDVAKVTVTIGDSPCMVQSLDSGLIRCIPGPSVAGISPISVHIDGMGYADIDDNITFTYSLILHSAYPNYGSISGGNTVTLSGTGLPVIPAGAASCYCKDCWPCLGSSFPDVYVLFGDYPCLVASSNLTQLSCIVQQHVPATVNVSASVNGVTAVLADEYEYSTDDVSVISAITPSMGPSIGGTTVTITGQRLSNTTSVFIGGSICDIVSVSVSSITCITSRSSPGQHIVTVEGNTSFGIALTQSIIDQPDILTQGSLTLTQLMTNDIPVGPVVTGTLNFTYQFLVTSVTPCSGSLVGGNQLTVKGSGFVSGLGVHMSGSDTDCVIHSMNYNEIKCTLPPVTGTSHTISNNGTDPVRGLYFAWSPSTIEILQGDSITWQWDGSRFVIPQYFEVHQTSSLMSSSHVPGGFRSASSVTGNYTNTFTAPGTYYYTTDVNDACLNCYMSGTVIVRSISDIPSQISVNYDRAIEADFKMEGEESESNCYSCSSVHNNSEVPTYLYSTCDTPLVTEVNPQYISIGSVITVEGTGFTANSSKASITFSDCPCLVQDVYNETTITCRLDSSCQPAPYTLLPLSLLIDNKGHALLLGPEGVVIKPIVTGLSPSKGSVLGGNVLTITGHSFAETDDLTVLIADKQCDMLSVNYTSIQCIVPSSDSAFNSSHLVNVTYSSQETLLCVTAVGGDCYYDYEPDNTPVVEYVSPGTIGGAHNTTLLITGSLLSGQSLVWVGYTECGGVSMTGTDDESVNITCTVSPIQAGDYRLTVLTPGYGYALFDDVEDSLITSQLRVDSISPVRGSTRGGTQLTLSGIGFSSLMNNNSVNISGQPCLIRSSSYSSITCVTPDLNGEGNHTVDVTVATPAFHRRPRREVFNPLIFEYDIEATPTITSVSPTSGQRGDLIVISGDGFSTNIGDTSVSIGQSVCNVTSANGTTIQCSLGTNFVGRYPIDVRIDGKGRATGDLVFTYTLIVSGVSPSNGSFAGLNTVTLSGIGFNPVAINISICGRVCRQSSQRPSLTSLSCIVPSFTDTLTNESITSTDCDVIITSLSNTITLTDAYNFNRDLTPTVHSVNRTRGGTAGGSLLLIGGTGFTSTVNVTIAGTVCTVRENTSTSIVCETGPAGVSVTATIMVFVDGKGFAISNVTFQYVDLWSSVYTWGGTSLPVEGDFVIVSYGQTLVLDIKTPILKILLIQGGELIFDDEEDGVELHSENILITGGGLLQIGTETTPYKHKAQIVMYGHRLSPEIPLYGAKTLAVRNGTLDLHGLPIRDTWTRLNATVRPGGTELTVKHNVSDWSIGGKIVLASTSYSQRENEELTITNITNDGYTIHVTPPVSYTHVSLIQTIHGQTIETAGEVGYLTRNVVVRGNRNDEWNIQFADCPQEFKPGQFDVQTCFGGRFGAEVIGDEFGSQIMLHKGPNDRIRGRIEFIEVTHAGQAFRLGRYPIHFHLNGDVSDSYVRGCSIHHTFNRAVTIHAVDNLLVERNVAFNIKGHAYFLEDGIEIGNVIQYNLGVFVRASSSLLNVDITPATFWSVNPNNTFRHNAAAGGTHFGYWYRPPTHPTGPSFTTAVRPVNDPMGEFFNNSAHSFGWYGIWIFQEYYPVNQDTCDTVTPAVFDSLLAWRNDRGIEFSEVGAVQLKNSVLLDNTVAGVEYTLVKAGWGKSGALIENILIIAHSGLREVDDARLRGGPPVCTASGVKTPHTYFFTVSNVTLVNFDEDGCYALRACSHCRGMLQGGFEARFEKLTFTNSPNKVFWQWENENVFRDMDGSLTGQAGGALIPTSGLLPPTLCRHDDSSSSGGVNGSVCDPGLEFVRFAMITPVPSSLMYRDLMISNEHGSTVVPFVLKRLIHGAGYMALLPTRRVHQLDWPGGERFVNISYNALYSGINSSEYLWIRHDFKDVVNGITLNGVESNSSDSLPAGGVSSIGDWYSDVNETTVTYYVNGTNPSCPVDVSVVFSSYQCFYENCIPPPPPEPVTPRPPGRPSVTQMWSNVSIWPDGSLPSNNTDVYIGCDLYVLVDVPLPVLNTLTVCGGLEFLDDRDHVLEANRILIDGGGVLVAGRNETPFQHQLMIILNGSLSSPEYRLPNLGPVLGAKGLGVFGQLLLHGKETSRSWTGLAETAGPGTSTIQLLEPVDWNPGDEIVIAASYYEIGETEERVIASVSNNGLTLTLTQPLGFTHLGGEHNTECCKVNINAEVGLLTRNIKILGTHPNATTDLSKTQSYGCRILVSTYYNTSSGVHTGLARLSGVEFNGCGQEGFVENFDPRFSVSFLNTGTIIGNSSYIRSCSFHNGYSTGIGVFGTDNMFIHDNVIHRSVGPSLKLAGTGHSIINNLAVVALFPGTYRSPEEPFNDEWTANFDLVDAEDYSLIGNSAAGGSKAGFHTNGENCLLDNFTPKWRDNVAHSTLHGIHMGYRDGYSSGINGCSSFHSFKVYSCYHYGFFSYSRAGIIITDSLFVNNYAATFTAVMAPPSRSHVVGNKTVIIKDTKIMSTLHPNGGSVNCTEYSREPIIATHRTSHRGLNRGGAHVGVILTSFVSGVGHFPKAAWWSIISYPAINGLTSLTNVTFCNFATHCNQKPEAAIMTHPGSEDCQHPLWTERISYELGSNASKFFNHNPNLGSINPSDCVDMDCDGLKKILIRDNDGSFLGTQGLSTLVSRSELEWDGDRRRGLGDYRIPIAMLSRPNGSRIDPDVIYPNKGIYRGSSCEFNTDYNSYSCAGIDHLMLVIESLDADTEVRRLSPVGVGADGYIDLINGPQDHGWCGGYTCQERISTFFAIVAAGLNYTIGLTSTNPQNTNFILLHATDSQSLRVAYIYNNPQRLDVYVGSEYIIPTNGYLQDGNLRYRRGENFIPSLTESHGTNYYDRTEKKLYIIVRGNAPVRVETTPVIQLGIDLPPVTVDEFFETNLIQNLALLLGISPNRIRIVNVVSEGGARRKRQTEERTRVEIEIGDAPSNETTTENNNNNNNNGTDTGYDNTTTTTPTDSEDTVYNELVNITTKVGEVIQTGELSQEIGYMVLDAQITEPQPMVTDPTGGVRATNETGGPQPGDNGTASLPTFNEQQMMEENEQRNETTSIELSIPTQLRIISLPSTGIEGIPMSNPPLVSMFDGRGNVISTLGVGLPWLLTASITNRIEGVFLTNGTASIGNGMGLFSGFTFSHSGTYQLIFTVTYPATANFTVTASTSITIATRGLRLSLIRGPPRTGNTTFPLPGSTLVHVIDAHNGEVADSLGWRGRAWFMRAVLIDGSDKSQNMMNSVRIVNGTASFPPFHITSPGSYRIRYSVYTVPSSPANELPEPIESEPIEISEYQVARYTVTYNNSYPDIISGHEEAFISHFTSQLMSSYPDIYLFNVSVTEGSIIVSFSATSSNLNSLLSFVESLPESPAITTLSFRGNSLELVSVSQGPPVTPPPTTPPTESTDNKLIITIISASVSGAVLIAIVCLTIIIFAYNCYKVKARKKRYYRGRGKGSIYGAHSSTVYSNKPIFDESEGGFHTYHLVSEGSGKKKSYAVAMETESVKDAPVEYASIDEKGVELTRYTTIENEMKEKDTGFNGENLYEKVKDGDSFHDDEKKTESNVYTYL</sequence>
<evidence type="ECO:0000313" key="15">
    <source>
        <dbReference type="EnsemblMetazoa" id="Aqu2.1.33448_001"/>
    </source>
</evidence>
<dbReference type="Pfam" id="PF24606">
    <property type="entry name" value="CEMIP_beta-hel"/>
    <property type="match status" value="2"/>
</dbReference>
<protein>
    <recommendedName>
        <fullName evidence="16">Fibrocystin-L</fullName>
    </recommendedName>
</protein>
<evidence type="ECO:0000256" key="3">
    <source>
        <dbReference type="ARBA" id="ARBA00004316"/>
    </source>
</evidence>
<dbReference type="InterPro" id="IPR055401">
    <property type="entry name" value="CEMIP_beta-hel_dom"/>
</dbReference>
<evidence type="ECO:0000256" key="2">
    <source>
        <dbReference type="ARBA" id="ARBA00004236"/>
    </source>
</evidence>
<dbReference type="Gene3D" id="2.60.40.10">
    <property type="entry name" value="Immunoglobulins"/>
    <property type="match status" value="10"/>
</dbReference>